<dbReference type="Pfam" id="PF00023">
    <property type="entry name" value="Ank"/>
    <property type="match status" value="3"/>
</dbReference>
<evidence type="ECO:0000256" key="3">
    <source>
        <dbReference type="ARBA" id="ARBA00022606"/>
    </source>
</evidence>
<feature type="transmembrane region" description="Helical" evidence="14">
    <location>
        <begin position="2049"/>
        <end position="2071"/>
    </location>
</feature>
<dbReference type="InterPro" id="IPR002110">
    <property type="entry name" value="Ankyrin_rpt"/>
</dbReference>
<feature type="repeat" description="ANK" evidence="12">
    <location>
        <begin position="90"/>
        <end position="122"/>
    </location>
</feature>
<evidence type="ECO:0000256" key="11">
    <source>
        <dbReference type="ARBA" id="ARBA00023303"/>
    </source>
</evidence>
<dbReference type="Gene3D" id="1.25.40.20">
    <property type="entry name" value="Ankyrin repeat-containing domain"/>
    <property type="match status" value="9"/>
</dbReference>
<evidence type="ECO:0000256" key="10">
    <source>
        <dbReference type="ARBA" id="ARBA00023180"/>
    </source>
</evidence>
<feature type="repeat" description="ANK" evidence="12">
    <location>
        <begin position="1655"/>
        <end position="1687"/>
    </location>
</feature>
<evidence type="ECO:0000256" key="4">
    <source>
        <dbReference type="ARBA" id="ARBA00022692"/>
    </source>
</evidence>
<feature type="region of interest" description="Disordered" evidence="13">
    <location>
        <begin position="1"/>
        <end position="32"/>
    </location>
</feature>
<evidence type="ECO:0000256" key="6">
    <source>
        <dbReference type="ARBA" id="ARBA00022989"/>
    </source>
</evidence>
<keyword evidence="4 14" id="KW-0812">Transmembrane</keyword>
<keyword evidence="6 14" id="KW-1133">Transmembrane helix</keyword>
<feature type="repeat" description="ANK" evidence="12">
    <location>
        <begin position="1421"/>
        <end position="1453"/>
    </location>
</feature>
<gene>
    <name evidence="16" type="ORF">PMEA_00008927</name>
</gene>
<feature type="transmembrane region" description="Helical" evidence="14">
    <location>
        <begin position="1930"/>
        <end position="1953"/>
    </location>
</feature>
<keyword evidence="10" id="KW-0325">Glycoprotein</keyword>
<dbReference type="PRINTS" id="PR01415">
    <property type="entry name" value="ANKYRIN"/>
</dbReference>
<dbReference type="InterPro" id="IPR052076">
    <property type="entry name" value="TRP_cation_channel"/>
</dbReference>
<evidence type="ECO:0000256" key="9">
    <source>
        <dbReference type="ARBA" id="ARBA00023136"/>
    </source>
</evidence>
<keyword evidence="11" id="KW-0407">Ion channel</keyword>
<keyword evidence="3" id="KW-0716">Sensory transduction</keyword>
<evidence type="ECO:0000256" key="14">
    <source>
        <dbReference type="SAM" id="Phobius"/>
    </source>
</evidence>
<evidence type="ECO:0000313" key="17">
    <source>
        <dbReference type="Proteomes" id="UP001159428"/>
    </source>
</evidence>
<feature type="repeat" description="ANK" evidence="12">
    <location>
        <begin position="124"/>
        <end position="156"/>
    </location>
</feature>
<feature type="transmembrane region" description="Helical" evidence="14">
    <location>
        <begin position="861"/>
        <end position="882"/>
    </location>
</feature>
<feature type="repeat" description="ANK" evidence="12">
    <location>
        <begin position="1622"/>
        <end position="1654"/>
    </location>
</feature>
<feature type="domain" description="Ion transport" evidence="15">
    <location>
        <begin position="1889"/>
        <end position="2156"/>
    </location>
</feature>
<comment type="caution">
    <text evidence="16">The sequence shown here is derived from an EMBL/GenBank/DDBJ whole genome shotgun (WGS) entry which is preliminary data.</text>
</comment>
<reference evidence="16 17" key="1">
    <citation type="submission" date="2022-05" db="EMBL/GenBank/DDBJ databases">
        <authorList>
            <consortium name="Genoscope - CEA"/>
            <person name="William W."/>
        </authorList>
    </citation>
    <scope>NUCLEOTIDE SEQUENCE [LARGE SCALE GENOMIC DNA]</scope>
</reference>
<feature type="transmembrane region" description="Helical" evidence="14">
    <location>
        <begin position="2122"/>
        <end position="2147"/>
    </location>
</feature>
<feature type="transmembrane region" description="Helical" evidence="14">
    <location>
        <begin position="730"/>
        <end position="751"/>
    </location>
</feature>
<feature type="transmembrane region" description="Helical" evidence="14">
    <location>
        <begin position="1884"/>
        <end position="1905"/>
    </location>
</feature>
<feature type="repeat" description="ANK" evidence="12">
    <location>
        <begin position="1721"/>
        <end position="1753"/>
    </location>
</feature>
<dbReference type="GO" id="GO:0005216">
    <property type="term" value="F:monoatomic ion channel activity"/>
    <property type="evidence" value="ECO:0007669"/>
    <property type="project" value="InterPro"/>
</dbReference>
<organism evidence="16 17">
    <name type="scientific">Pocillopora meandrina</name>
    <dbReference type="NCBI Taxonomy" id="46732"/>
    <lineage>
        <taxon>Eukaryota</taxon>
        <taxon>Metazoa</taxon>
        <taxon>Cnidaria</taxon>
        <taxon>Anthozoa</taxon>
        <taxon>Hexacorallia</taxon>
        <taxon>Scleractinia</taxon>
        <taxon>Astrocoeniina</taxon>
        <taxon>Pocilloporidae</taxon>
        <taxon>Pocillopora</taxon>
    </lineage>
</organism>
<feature type="repeat" description="ANK" evidence="12">
    <location>
        <begin position="1454"/>
        <end position="1486"/>
    </location>
</feature>
<feature type="repeat" description="ANK" evidence="12">
    <location>
        <begin position="1247"/>
        <end position="1279"/>
    </location>
</feature>
<dbReference type="EMBL" id="CALNXJ010000018">
    <property type="protein sequence ID" value="CAH3120865.1"/>
    <property type="molecule type" value="Genomic_DNA"/>
</dbReference>
<feature type="repeat" description="ANK" evidence="12">
    <location>
        <begin position="1487"/>
        <end position="1519"/>
    </location>
</feature>
<feature type="repeat" description="ANK" evidence="12">
    <location>
        <begin position="191"/>
        <end position="223"/>
    </location>
</feature>
<dbReference type="Pfam" id="PF00520">
    <property type="entry name" value="Ion_trans"/>
    <property type="match status" value="2"/>
</dbReference>
<keyword evidence="7 12" id="KW-0040">ANK repeat</keyword>
<feature type="transmembrane region" description="Helical" evidence="14">
    <location>
        <begin position="976"/>
        <end position="999"/>
    </location>
</feature>
<evidence type="ECO:0000256" key="5">
    <source>
        <dbReference type="ARBA" id="ARBA00022737"/>
    </source>
</evidence>
<feature type="domain" description="Ion transport" evidence="15">
    <location>
        <begin position="792"/>
        <end position="1008"/>
    </location>
</feature>
<proteinExistence type="predicted"/>
<feature type="repeat" description="ANK" evidence="12">
    <location>
        <begin position="1347"/>
        <end position="1379"/>
    </location>
</feature>
<feature type="repeat" description="ANK" evidence="12">
    <location>
        <begin position="1553"/>
        <end position="1576"/>
    </location>
</feature>
<feature type="transmembrane region" description="Helical" evidence="14">
    <location>
        <begin position="902"/>
        <end position="924"/>
    </location>
</feature>
<dbReference type="GO" id="GO:1902495">
    <property type="term" value="C:transmembrane transporter complex"/>
    <property type="evidence" value="ECO:0007669"/>
    <property type="project" value="TreeGrafter"/>
</dbReference>
<evidence type="ECO:0000256" key="8">
    <source>
        <dbReference type="ARBA" id="ARBA00023065"/>
    </source>
</evidence>
<dbReference type="InterPro" id="IPR005821">
    <property type="entry name" value="Ion_trans_dom"/>
</dbReference>
<name>A0AAU9WP09_9CNID</name>
<feature type="repeat" description="ANK" evidence="12">
    <location>
        <begin position="331"/>
        <end position="363"/>
    </location>
</feature>
<protein>
    <recommendedName>
        <fullName evidence="15">Ion transport domain-containing protein</fullName>
    </recommendedName>
</protein>
<dbReference type="Gene3D" id="1.10.287.70">
    <property type="match status" value="2"/>
</dbReference>
<feature type="transmembrane region" description="Helical" evidence="14">
    <location>
        <begin position="2011"/>
        <end position="2029"/>
    </location>
</feature>
<dbReference type="Pfam" id="PF12796">
    <property type="entry name" value="Ank_2"/>
    <property type="match status" value="7"/>
</dbReference>
<evidence type="ECO:0000259" key="15">
    <source>
        <dbReference type="Pfam" id="PF00520"/>
    </source>
</evidence>
<dbReference type="PROSITE" id="PS50088">
    <property type="entry name" value="ANK_REPEAT"/>
    <property type="match status" value="21"/>
</dbReference>
<dbReference type="PROSITE" id="PS50297">
    <property type="entry name" value="ANK_REP_REGION"/>
    <property type="match status" value="19"/>
</dbReference>
<feature type="repeat" description="ANK" evidence="12">
    <location>
        <begin position="265"/>
        <end position="297"/>
    </location>
</feature>
<keyword evidence="17" id="KW-1185">Reference proteome</keyword>
<sequence length="2305" mass="260010">MSIKNNLRNKYLLSPMEDETNGNTNVGEDQKKAPFVSKERLNLEMSELGKPVISRATGLFEAVRDGIVNVVSEQLSRKGNAKTIDKLDQSGLAMLHHAARYDRVHVAKSLLEHHARIDVLTREENLTPLHIAARFNGMATVQLLIERGANPALASKNGNTALHFAARRGNDQVAKLLLRHAKVDVNSKDSSHMTPLHLACVSGNMAISKMLLEEGADIRAKSTELMTPLHTAVYNGNSAIASLILQTATERRQNITELVEDRDINNNTVLHLAAGANDLKTGMVCLQNGADINALKSNNETSLYVATVKGNLQMVKLLLQKGADVNIKNADSKTVLHSAAVFNRDDIISFLLDNGVGFDTRDAQSNTPFLDAVAAGQTRCARVLLQRGADVKASDIFMKNCIHLAVENENLETLQMLLEENSVLSNLYRPDVNERVPLHYAATVKDIRIMGALLDKQTRFTFHDETQQTPLHLAAQYGMYEQVEALARRIASGLNDRDEKGRTPLHYAVMSGHRKVCHTLLKLGADVSTKDNDSWTPLMWASSLGWAKSCQALLDMQASPDDVNSEGDTALHIACKQGHIGIVNLLMENEANLTVCNTQGLTCLEVAVRTGNSDVAMAMVKNSRWSEIMKHKDMQGHTPMRLLIEHFPDSAELLMDRCIARSEMTNTNDPQFSVTYDFRLLDPGPDDPAFVHGRRFFGPITMVKHEQKKLLLHPLTQALLNQKWSKFGRFIYYLNFFSYLIFVGLYSAFIINVRELQTFSNVEVCDEDEESSGDFYCEPASDIYDTVTDFSKGFSYVVFGIAVVHLVKEILQILIQRFRYFTDLSNLLEWALYGTTFAFLLPYVLPDKVIDDWFRKMTDPFLIWQVGVTSIFLCYANLVLFLRRFRMFGIYVTMFVEVTKTVFKVLLVFLIFIFGFTIVFYVLFKELDSFKNPGIAFIKVIVMMIGELEFDDTFVETIGKNTTTGARKNPFPETSFIFLTLFLFLMGIVLMNLLVGLAVGDIDTIQQSATLKRLAMQVEFVAEIEQSYPRFFTRQLYHPTVILRPNRSSRLRRLMALLGFTRYAKPTRGPPDNEEESKASEYTEVRKQLDKTKKRVKALVNVIEVQNALLRRLAIKIDPDAEMEIDEIRPTLGDERVALGEDMFDGQPPNETTTETPHFDIYSLCCTMNSTTTFEYTDSPFLGRHNTAVSKADLLEGDFELTQFKLAAPSDRTQEIREIIQDGKVAELKDYLSENKNVKLINDLDDHGFSLLHVSARWNRVEMTRILIDHGAEVDIRLKNSSTPLHVAARFNCPEVAEVLLSSGARPSLVDSLNNNALHHAVRRRNKEMVYMLVRDTDIDVNAKTQVGLTALHLVCINGDKEICQTLLRHGADITAKTAELSTPLQVAIFSCNTSLAEMLIKQASSQLLDVKEFLNEPDVDQDCALHLAAESRNVKSVELCLKYGANVNAQRSSLMTPLHIASMRGDLEIVKILCGKGADIHIKDNEKKTSLHRAAYENRTEVIEFLISLGAPLDSKANDSRTPFLEAVVAGSVESARLLLDSGADAFANTSEMKNCLHLAVDNGHLEMVQLLLENKKAKENLYKSDTFERVPLHNAAIYPDIKILELLLTKYSRACFQDQLQQTPLHLSAQSGRFAHIEALGRAMAGINERDDDGMTPIHLAAMKGNRKACQVLVRLGADVNARDNDRWSPLMWAARSGCEKTSQELIKKKAVLDHFNNSGNTPLHIASSYGNVRVMELLLSSGAKVCVQNNLGQTCLDVAVRSGAGDVALMMAQHRRWREILDCRSPNHNSPMKILIEHFPEAASLVMDHCIKRSSHIRTDPNYTESYDFHLLDPGPDDEADLNGNRFFGPKTMVKFNREDLLLHPLTQKLLDVKWASFGRYIYYFNLIAYLVFLITYTIFIVTEREAQDFNPRKSENGTEKVKASEIFTRATAFNGAVLFVALIFAAVHIAKEIFQLFVQRRRYFTDASNMTEWALYLSTLLFILPYLLRPEELNESLGSFKNPRNLWIAGIISIFLCYVNVILFLRRFQPFGIYVSMFLEVFKTVARVFVVFFIFIIAFAIVFFILFKEQESFSTLGLSIVKVSVMMVGEFEYDTAFISSIDASNDKTKNPLNPFPEIALIFMFAFLFLMAIILMNLLVGLAVGDIESVQRTATLQRMAMQVSFVAEVENKYPRFITRRIYKPSLEIKPNVYRGKFKRFHAWLKGQGRLFDESSSLTSSAAMTETTISDIQQQVSKTKKRVKTLIRTVELQNRLLATIARQMNLTVEMDDLNVGHWVKPQSTYDEKSEEEKDDTVYHLARL</sequence>
<accession>A0AAU9WP09</accession>
<dbReference type="Pfam" id="PF13637">
    <property type="entry name" value="Ank_4"/>
    <property type="match status" value="1"/>
</dbReference>
<dbReference type="Pfam" id="PF13857">
    <property type="entry name" value="Ank_5"/>
    <property type="match status" value="1"/>
</dbReference>
<evidence type="ECO:0000256" key="7">
    <source>
        <dbReference type="ARBA" id="ARBA00023043"/>
    </source>
</evidence>
<feature type="repeat" description="ANK" evidence="12">
    <location>
        <begin position="1280"/>
        <end position="1312"/>
    </location>
</feature>
<evidence type="ECO:0000256" key="13">
    <source>
        <dbReference type="SAM" id="MobiDB-lite"/>
    </source>
</evidence>
<feature type="repeat" description="ANK" evidence="12">
    <location>
        <begin position="364"/>
        <end position="396"/>
    </location>
</feature>
<keyword evidence="9 14" id="KW-0472">Membrane</keyword>
<feature type="repeat" description="ANK" evidence="12">
    <location>
        <begin position="157"/>
        <end position="180"/>
    </location>
</feature>
<dbReference type="SMART" id="SM00248">
    <property type="entry name" value="ANK"/>
    <property type="match status" value="32"/>
</dbReference>
<dbReference type="PANTHER" id="PTHR47143">
    <property type="entry name" value="TRANSIENT RECEPTOR POTENTIAL CATION CHANNEL PROTEIN PAINLESS"/>
    <property type="match status" value="1"/>
</dbReference>
<dbReference type="SUPFAM" id="SSF48403">
    <property type="entry name" value="Ankyrin repeat"/>
    <property type="match status" value="4"/>
</dbReference>
<comment type="subcellular location">
    <subcellularLocation>
        <location evidence="1">Membrane</location>
        <topology evidence="1">Multi-pass membrane protein</topology>
    </subcellularLocation>
</comment>
<feature type="transmembrane region" description="Helical" evidence="14">
    <location>
        <begin position="1974"/>
        <end position="1991"/>
    </location>
</feature>
<evidence type="ECO:0000313" key="16">
    <source>
        <dbReference type="EMBL" id="CAH3120865.1"/>
    </source>
</evidence>
<feature type="repeat" description="ANK" evidence="12">
    <location>
        <begin position="566"/>
        <end position="598"/>
    </location>
</feature>
<evidence type="ECO:0000256" key="2">
    <source>
        <dbReference type="ARBA" id="ARBA00022448"/>
    </source>
</evidence>
<feature type="repeat" description="ANK" evidence="12">
    <location>
        <begin position="1520"/>
        <end position="1552"/>
    </location>
</feature>
<keyword evidence="2" id="KW-0813">Transport</keyword>
<keyword evidence="8" id="KW-0406">Ion transport</keyword>
<evidence type="ECO:0000256" key="1">
    <source>
        <dbReference type="ARBA" id="ARBA00004141"/>
    </source>
</evidence>
<dbReference type="InterPro" id="IPR036770">
    <property type="entry name" value="Ankyrin_rpt-contain_sf"/>
</dbReference>
<dbReference type="InterPro" id="IPR023298">
    <property type="entry name" value="ATPase_P-typ_TM_dom_sf"/>
</dbReference>
<dbReference type="PANTHER" id="PTHR47143:SF1">
    <property type="entry name" value="ION_TRANS DOMAIN-CONTAINING PROTEIN"/>
    <property type="match status" value="1"/>
</dbReference>
<feature type="repeat" description="ANK" evidence="12">
    <location>
        <begin position="500"/>
        <end position="532"/>
    </location>
</feature>
<keyword evidence="5" id="KW-0677">Repeat</keyword>
<evidence type="ECO:0000256" key="12">
    <source>
        <dbReference type="PROSITE-ProRule" id="PRU00023"/>
    </source>
</evidence>
<dbReference type="SUPFAM" id="SSF81665">
    <property type="entry name" value="Calcium ATPase, transmembrane domain M"/>
    <property type="match status" value="1"/>
</dbReference>
<dbReference type="Proteomes" id="UP001159428">
    <property type="component" value="Unassembled WGS sequence"/>
</dbReference>
<feature type="transmembrane region" description="Helical" evidence="14">
    <location>
        <begin position="827"/>
        <end position="845"/>
    </location>
</feature>
<feature type="repeat" description="ANK" evidence="12">
    <location>
        <begin position="298"/>
        <end position="330"/>
    </location>
</feature>